<dbReference type="InterPro" id="IPR001478">
    <property type="entry name" value="PDZ"/>
</dbReference>
<keyword evidence="2" id="KW-0732">Signal</keyword>
<protein>
    <submittedName>
        <fullName evidence="4">PDZ domain-containing protein</fullName>
    </submittedName>
</protein>
<evidence type="ECO:0000313" key="4">
    <source>
        <dbReference type="EMBL" id="TMQ94748.1"/>
    </source>
</evidence>
<accession>A0A5C4J7U3</accession>
<feature type="domain" description="PDZ" evidence="3">
    <location>
        <begin position="151"/>
        <end position="232"/>
    </location>
</feature>
<dbReference type="SUPFAM" id="SSF50156">
    <property type="entry name" value="PDZ domain-like"/>
    <property type="match status" value="1"/>
</dbReference>
<dbReference type="Proteomes" id="UP000309174">
    <property type="component" value="Unassembled WGS sequence"/>
</dbReference>
<organism evidence="4 5">
    <name type="scientific">Actinomadura soli</name>
    <dbReference type="NCBI Taxonomy" id="2508997"/>
    <lineage>
        <taxon>Bacteria</taxon>
        <taxon>Bacillati</taxon>
        <taxon>Actinomycetota</taxon>
        <taxon>Actinomycetes</taxon>
        <taxon>Streptosporangiales</taxon>
        <taxon>Thermomonosporaceae</taxon>
        <taxon>Actinomadura</taxon>
    </lineage>
</organism>
<reference evidence="4 5" key="1">
    <citation type="submission" date="2019-05" db="EMBL/GenBank/DDBJ databases">
        <title>Draft genome sequence of Actinomadura sp. 14C53.</title>
        <authorList>
            <person name="Saricaoglu S."/>
            <person name="Isik K."/>
        </authorList>
    </citation>
    <scope>NUCLEOTIDE SEQUENCE [LARGE SCALE GENOMIC DNA]</scope>
    <source>
        <strain evidence="4 5">14C53</strain>
    </source>
</reference>
<evidence type="ECO:0000256" key="2">
    <source>
        <dbReference type="SAM" id="SignalP"/>
    </source>
</evidence>
<feature type="chain" id="PRO_5023127855" evidence="2">
    <location>
        <begin position="29"/>
        <end position="242"/>
    </location>
</feature>
<feature type="signal peptide" evidence="2">
    <location>
        <begin position="1"/>
        <end position="28"/>
    </location>
</feature>
<evidence type="ECO:0000313" key="5">
    <source>
        <dbReference type="Proteomes" id="UP000309174"/>
    </source>
</evidence>
<keyword evidence="5" id="KW-1185">Reference proteome</keyword>
<dbReference type="RefSeq" id="WP_138647334.1">
    <property type="nucleotide sequence ID" value="NZ_VCKW01000128.1"/>
</dbReference>
<dbReference type="PROSITE" id="PS51257">
    <property type="entry name" value="PROKAR_LIPOPROTEIN"/>
    <property type="match status" value="1"/>
</dbReference>
<dbReference type="InterPro" id="IPR036034">
    <property type="entry name" value="PDZ_sf"/>
</dbReference>
<evidence type="ECO:0000256" key="1">
    <source>
        <dbReference type="SAM" id="MobiDB-lite"/>
    </source>
</evidence>
<dbReference type="PROSITE" id="PS50106">
    <property type="entry name" value="PDZ"/>
    <property type="match status" value="1"/>
</dbReference>
<dbReference type="OrthoDB" id="3539982at2"/>
<comment type="caution">
    <text evidence="4">The sequence shown here is derived from an EMBL/GenBank/DDBJ whole genome shotgun (WGS) entry which is preliminary data.</text>
</comment>
<gene>
    <name evidence="4" type="ORF">ETD83_23635</name>
</gene>
<dbReference type="AlphaFoldDB" id="A0A5C4J7U3"/>
<feature type="region of interest" description="Disordered" evidence="1">
    <location>
        <begin position="39"/>
        <end position="65"/>
    </location>
</feature>
<dbReference type="SMART" id="SM00228">
    <property type="entry name" value="PDZ"/>
    <property type="match status" value="1"/>
</dbReference>
<dbReference type="Gene3D" id="2.30.42.10">
    <property type="match status" value="1"/>
</dbReference>
<sequence length="242" mass="24952">MKSGSVTVLAAATIGVAALACTGTAAVAATQAPVVAPRSLQPQSNVPNLSAPGGAQTVSYPPDHQVRHHPTRVTFVAPNYTRIVEVPTNCNVGCTARIGSGGRTATLDVTASGYTWSAPLQVRVAANADAPLEGGRFSGTTSTEGVTQPLTVNILPGTQGSVSMFPTDEPGRGGVRVRFVMEDSNAERSGLKTDDRITAVDGKPIANGKELNAALEGRRAGSIVPITITRAGEERTLNLRLD</sequence>
<proteinExistence type="predicted"/>
<dbReference type="EMBL" id="VCKW01000128">
    <property type="protein sequence ID" value="TMQ94748.1"/>
    <property type="molecule type" value="Genomic_DNA"/>
</dbReference>
<dbReference type="Pfam" id="PF13180">
    <property type="entry name" value="PDZ_2"/>
    <property type="match status" value="1"/>
</dbReference>
<evidence type="ECO:0000259" key="3">
    <source>
        <dbReference type="PROSITE" id="PS50106"/>
    </source>
</evidence>
<name>A0A5C4J7U3_9ACTN</name>